<proteinExistence type="predicted"/>
<reference evidence="2" key="1">
    <citation type="journal article" date="2019" name="Int. J. Syst. Evol. Microbiol.">
        <title>The Global Catalogue of Microorganisms (GCM) 10K type strain sequencing project: providing services to taxonomists for standard genome sequencing and annotation.</title>
        <authorList>
            <consortium name="The Broad Institute Genomics Platform"/>
            <consortium name="The Broad Institute Genome Sequencing Center for Infectious Disease"/>
            <person name="Wu L."/>
            <person name="Ma J."/>
        </authorList>
    </citation>
    <scope>NUCLEOTIDE SEQUENCE [LARGE SCALE GENOMIC DNA]</scope>
    <source>
        <strain evidence="2">JCM 31486</strain>
    </source>
</reference>
<keyword evidence="2" id="KW-1185">Reference proteome</keyword>
<protein>
    <submittedName>
        <fullName evidence="1">Uncharacterized protein</fullName>
    </submittedName>
</protein>
<sequence length="87" mass="9308">MTELHSELSSTFTAPPGGVMTDEVGVITGDLELRTQCAVDGRITVTVRYAGADEWYHIGAADTTVHDAADHKPVHHALHGVLHRPAP</sequence>
<organism evidence="1 2">
    <name type="scientific">Kibdelosporangium lantanae</name>
    <dbReference type="NCBI Taxonomy" id="1497396"/>
    <lineage>
        <taxon>Bacteria</taxon>
        <taxon>Bacillati</taxon>
        <taxon>Actinomycetota</taxon>
        <taxon>Actinomycetes</taxon>
        <taxon>Pseudonocardiales</taxon>
        <taxon>Pseudonocardiaceae</taxon>
        <taxon>Kibdelosporangium</taxon>
    </lineage>
</organism>
<comment type="caution">
    <text evidence="1">The sequence shown here is derived from an EMBL/GenBank/DDBJ whole genome shotgun (WGS) entry which is preliminary data.</text>
</comment>
<dbReference type="Proteomes" id="UP001597045">
    <property type="component" value="Unassembled WGS sequence"/>
</dbReference>
<dbReference type="EMBL" id="JBHTIS010000808">
    <property type="protein sequence ID" value="MFD1046834.1"/>
    <property type="molecule type" value="Genomic_DNA"/>
</dbReference>
<evidence type="ECO:0000313" key="2">
    <source>
        <dbReference type="Proteomes" id="UP001597045"/>
    </source>
</evidence>
<gene>
    <name evidence="1" type="ORF">ACFQ1S_15390</name>
</gene>
<accession>A0ABW3MAX3</accession>
<name>A0ABW3MAX3_9PSEU</name>
<evidence type="ECO:0000313" key="1">
    <source>
        <dbReference type="EMBL" id="MFD1046834.1"/>
    </source>
</evidence>